<sequence>MYNTKNTFNVFILWVTFLSFLYVPDNVTAQTDSTFIGKFNQEFSARIFMTQKFVSMSLENNENLDLEYSANNPMGIGLGFSWKEMGFSLSQGFNSMSDPKKGATKSIDFQYHYYGKKVTFDFLAQNYKGFYLEKGKDDYTLFPNLNFTRYGLFGQYVFNGNKFSYRAAFDQNEKQLKSAGSFLLGGGAYYTKVNFEDSIRFNEKMYQIGPSLGYAYTRVIRDKYFVTGSLTPGMSFNFENLKSKINVYPTLFFRFASGYNSDTWSLNLSFIMNRVYVSYTTDHQISLNSGNLQITFIKRFDSQSKFLKKLPVF</sequence>
<dbReference type="Proteomes" id="UP001242368">
    <property type="component" value="Unassembled WGS sequence"/>
</dbReference>
<dbReference type="InterPro" id="IPR025535">
    <property type="entry name" value="DUF4421"/>
</dbReference>
<proteinExistence type="predicted"/>
<reference evidence="2" key="1">
    <citation type="journal article" date="2019" name="Int. J. Syst. Evol. Microbiol.">
        <title>The Global Catalogue of Microorganisms (GCM) 10K type strain sequencing project: providing services to taxonomists for standard genome sequencing and annotation.</title>
        <authorList>
            <consortium name="The Broad Institute Genomics Platform"/>
            <consortium name="The Broad Institute Genome Sequencing Center for Infectious Disease"/>
            <person name="Wu L."/>
            <person name="Ma J."/>
        </authorList>
    </citation>
    <scope>NUCLEOTIDE SEQUENCE [LARGE SCALE GENOMIC DNA]</scope>
    <source>
        <strain evidence="2">CECT 7184</strain>
    </source>
</reference>
<organism evidence="1 2">
    <name type="scientific">Paenimyroides ceti</name>
    <dbReference type="NCBI Taxonomy" id="395087"/>
    <lineage>
        <taxon>Bacteria</taxon>
        <taxon>Pseudomonadati</taxon>
        <taxon>Bacteroidota</taxon>
        <taxon>Flavobacteriia</taxon>
        <taxon>Flavobacteriales</taxon>
        <taxon>Flavobacteriaceae</taxon>
        <taxon>Paenimyroides</taxon>
    </lineage>
</organism>
<evidence type="ECO:0000313" key="2">
    <source>
        <dbReference type="Proteomes" id="UP001242368"/>
    </source>
</evidence>
<dbReference type="Pfam" id="PF14391">
    <property type="entry name" value="DUF4421"/>
    <property type="match status" value="1"/>
</dbReference>
<accession>A0ABT8CSQ2</accession>
<comment type="caution">
    <text evidence="1">The sequence shown here is derived from an EMBL/GenBank/DDBJ whole genome shotgun (WGS) entry which is preliminary data.</text>
</comment>
<name>A0ABT8CSQ2_9FLAO</name>
<protein>
    <submittedName>
        <fullName evidence="1">DUF4421 family protein</fullName>
    </submittedName>
</protein>
<evidence type="ECO:0000313" key="1">
    <source>
        <dbReference type="EMBL" id="MDN3706791.1"/>
    </source>
</evidence>
<gene>
    <name evidence="1" type="ORF">QW060_06550</name>
</gene>
<dbReference type="EMBL" id="JAUFQU010000001">
    <property type="protein sequence ID" value="MDN3706791.1"/>
    <property type="molecule type" value="Genomic_DNA"/>
</dbReference>
<dbReference type="RefSeq" id="WP_290362844.1">
    <property type="nucleotide sequence ID" value="NZ_JAUFQU010000001.1"/>
</dbReference>
<keyword evidence="2" id="KW-1185">Reference proteome</keyword>